<feature type="domain" description="N-acetyltransferase" evidence="4">
    <location>
        <begin position="11"/>
        <end position="183"/>
    </location>
</feature>
<keyword evidence="1" id="KW-0808">Transferase</keyword>
<evidence type="ECO:0000313" key="5">
    <source>
        <dbReference type="EMBL" id="MBL3679288.1"/>
    </source>
</evidence>
<evidence type="ECO:0000256" key="3">
    <source>
        <dbReference type="ARBA" id="ARBA00038502"/>
    </source>
</evidence>
<dbReference type="Gene3D" id="3.40.630.30">
    <property type="match status" value="1"/>
</dbReference>
<dbReference type="EMBL" id="QYAC01000004">
    <property type="protein sequence ID" value="MBL3679288.1"/>
    <property type="molecule type" value="Genomic_DNA"/>
</dbReference>
<name>A0ABS1SFF4_9MICO</name>
<dbReference type="InterPro" id="IPR051531">
    <property type="entry name" value="N-acetyltransferase"/>
</dbReference>
<dbReference type="PANTHER" id="PTHR43792:SF8">
    <property type="entry name" value="[RIBOSOMAL PROTEIN US5]-ALANINE N-ACETYLTRANSFERASE"/>
    <property type="match status" value="1"/>
</dbReference>
<dbReference type="Proteomes" id="UP001645859">
    <property type="component" value="Unassembled WGS sequence"/>
</dbReference>
<organism evidence="5 6">
    <name type="scientific">Leucobacter chromiireducens subsp. solipictus</name>
    <dbReference type="NCBI Taxonomy" id="398235"/>
    <lineage>
        <taxon>Bacteria</taxon>
        <taxon>Bacillati</taxon>
        <taxon>Actinomycetota</taxon>
        <taxon>Actinomycetes</taxon>
        <taxon>Micrococcales</taxon>
        <taxon>Microbacteriaceae</taxon>
        <taxon>Leucobacter</taxon>
    </lineage>
</organism>
<dbReference type="RefSeq" id="WP_202344569.1">
    <property type="nucleotide sequence ID" value="NZ_BAAAPI010000015.1"/>
</dbReference>
<dbReference type="PROSITE" id="PS51186">
    <property type="entry name" value="GNAT"/>
    <property type="match status" value="1"/>
</dbReference>
<accession>A0ABS1SFF4</accession>
<dbReference type="Pfam" id="PF13302">
    <property type="entry name" value="Acetyltransf_3"/>
    <property type="match status" value="1"/>
</dbReference>
<evidence type="ECO:0000256" key="2">
    <source>
        <dbReference type="ARBA" id="ARBA00023315"/>
    </source>
</evidence>
<dbReference type="PANTHER" id="PTHR43792">
    <property type="entry name" value="GNAT FAMILY, PUTATIVE (AFU_ORTHOLOGUE AFUA_3G00765)-RELATED-RELATED"/>
    <property type="match status" value="1"/>
</dbReference>
<evidence type="ECO:0000256" key="1">
    <source>
        <dbReference type="ARBA" id="ARBA00022679"/>
    </source>
</evidence>
<dbReference type="InterPro" id="IPR016181">
    <property type="entry name" value="Acyl_CoA_acyltransferase"/>
</dbReference>
<dbReference type="SUPFAM" id="SSF55729">
    <property type="entry name" value="Acyl-CoA N-acyltransferases (Nat)"/>
    <property type="match status" value="1"/>
</dbReference>
<protein>
    <submittedName>
        <fullName evidence="5">N-acetyltransferase</fullName>
    </submittedName>
</protein>
<keyword evidence="6" id="KW-1185">Reference proteome</keyword>
<evidence type="ECO:0000313" key="6">
    <source>
        <dbReference type="Proteomes" id="UP001645859"/>
    </source>
</evidence>
<keyword evidence="2" id="KW-0012">Acyltransferase</keyword>
<dbReference type="InterPro" id="IPR000182">
    <property type="entry name" value="GNAT_dom"/>
</dbReference>
<comment type="similarity">
    <text evidence="3">Belongs to the acetyltransferase family. RimJ subfamily.</text>
</comment>
<comment type="caution">
    <text evidence="5">The sequence shown here is derived from an EMBL/GenBank/DDBJ whole genome shotgun (WGS) entry which is preliminary data.</text>
</comment>
<proteinExistence type="inferred from homology"/>
<gene>
    <name evidence="5" type="ORF">D3230_08245</name>
</gene>
<reference evidence="5 6" key="1">
    <citation type="submission" date="2018-09" db="EMBL/GenBank/DDBJ databases">
        <title>Comparative genomics of Leucobacter spp.</title>
        <authorList>
            <person name="Reis A.C."/>
            <person name="Kolvenbach B.A."/>
            <person name="Corvini P.F.X."/>
            <person name="Nunes O.C."/>
        </authorList>
    </citation>
    <scope>NUCLEOTIDE SEQUENCE [LARGE SCALE GENOMIC DNA]</scope>
    <source>
        <strain evidence="5 6">TAN 31504</strain>
    </source>
</reference>
<sequence>MTVTPLSGRGISLTELRDADVSRIAEYCADPAFERFMSTPWPYTTADATWFVHEYAPAAWRDGTELVWAIRRDPDGPLLGTIGLKLPRGEISFWLGAPHRGGGIMSAAVAVVVEAALPPEGATGPLGPRVAHLAALHWEAVVGNTASLRVAQRAGFAYAGTGPGSVPARTGEVTECWHGVLTRAAASAAATDAAAGSAGHQPPWPA</sequence>
<evidence type="ECO:0000259" key="4">
    <source>
        <dbReference type="PROSITE" id="PS51186"/>
    </source>
</evidence>